<dbReference type="PATRIC" id="fig|626887.3.peg.1148"/>
<dbReference type="EMBL" id="APLQ01000011">
    <property type="protein sequence ID" value="ENO14835.2"/>
    <property type="molecule type" value="Genomic_DNA"/>
</dbReference>
<dbReference type="PANTHER" id="PTHR43317:SF1">
    <property type="entry name" value="THERMOSPERMINE SYNTHASE ACAULIS5"/>
    <property type="match status" value="1"/>
</dbReference>
<reference evidence="2 3" key="1">
    <citation type="journal article" date="2013" name="Genome Announc.">
        <title>Genome Sequence of the Polycyclic Aromatic Hydrocarbon-Degrading Bacterium Strain Marinobacter nanhaiticus D15-8WT.</title>
        <authorList>
            <person name="Cui Z."/>
            <person name="Gao W."/>
            <person name="Li Q."/>
            <person name="Xu G."/>
            <person name="Zheng L."/>
        </authorList>
    </citation>
    <scope>NUCLEOTIDE SEQUENCE [LARGE SCALE GENOMIC DNA]</scope>
    <source>
        <strain evidence="2 3">D15-8W</strain>
    </source>
</reference>
<dbReference type="eggNOG" id="COG0421">
    <property type="taxonomic scope" value="Bacteria"/>
</dbReference>
<protein>
    <submittedName>
        <fullName evidence="2">Spermidine synthase</fullName>
    </submittedName>
</protein>
<dbReference type="AlphaFoldDB" id="N6VX64"/>
<proteinExistence type="predicted"/>
<dbReference type="Proteomes" id="UP000013165">
    <property type="component" value="Unassembled WGS sequence"/>
</dbReference>
<dbReference type="PANTHER" id="PTHR43317">
    <property type="entry name" value="THERMOSPERMINE SYNTHASE ACAULIS5"/>
    <property type="match status" value="1"/>
</dbReference>
<dbReference type="STRING" id="626887.J057_05771"/>
<dbReference type="Gene3D" id="3.40.50.150">
    <property type="entry name" value="Vaccinia Virus protein VP39"/>
    <property type="match status" value="1"/>
</dbReference>
<keyword evidence="1" id="KW-0620">Polyamine biosynthesis</keyword>
<sequence>MRLGGQVTHETEDALGKIRVLDYRKHRVLTFDSVFEQSKIALGKSWLPVHEYNRAMLLPLVYAEPSHATVLGLGGGVMVNALHYLLPLCRIHAVELRAEVVNVAREFFGLPDHPTIDITVSDARPALQEIAEGSTDLILADLYGPDHMSPAQAHRRFIDYCHHALSDTGWLAMNFHVAPDRGGPLMGHLNRLFADVLLYRTRTNNYVLYASKQPVDLLLPTHPALKSLETRLPIGWRGIMERVYR</sequence>
<dbReference type="SUPFAM" id="SSF53335">
    <property type="entry name" value="S-adenosyl-L-methionine-dependent methyltransferases"/>
    <property type="match status" value="1"/>
</dbReference>
<dbReference type="OrthoDB" id="9761985at2"/>
<name>N6VX64_9GAMM</name>
<comment type="caution">
    <text evidence="2">The sequence shown here is derived from an EMBL/GenBank/DDBJ whole genome shotgun (WGS) entry which is preliminary data.</text>
</comment>
<organism evidence="2 3">
    <name type="scientific">Marinobacter nanhaiticus D15-8W</name>
    <dbReference type="NCBI Taxonomy" id="626887"/>
    <lineage>
        <taxon>Bacteria</taxon>
        <taxon>Pseudomonadati</taxon>
        <taxon>Pseudomonadota</taxon>
        <taxon>Gammaproteobacteria</taxon>
        <taxon>Pseudomonadales</taxon>
        <taxon>Marinobacteraceae</taxon>
        <taxon>Marinobacter</taxon>
    </lineage>
</organism>
<evidence type="ECO:0000256" key="1">
    <source>
        <dbReference type="ARBA" id="ARBA00023115"/>
    </source>
</evidence>
<dbReference type="GO" id="GO:0006596">
    <property type="term" value="P:polyamine biosynthetic process"/>
    <property type="evidence" value="ECO:0007669"/>
    <property type="project" value="UniProtKB-KW"/>
</dbReference>
<dbReference type="HOGENOM" id="CLU_060070_2_1_6"/>
<dbReference type="CDD" id="cd02440">
    <property type="entry name" value="AdoMet_MTases"/>
    <property type="match status" value="1"/>
</dbReference>
<evidence type="ECO:0000313" key="3">
    <source>
        <dbReference type="Proteomes" id="UP000013165"/>
    </source>
</evidence>
<keyword evidence="3" id="KW-1185">Reference proteome</keyword>
<evidence type="ECO:0000313" key="2">
    <source>
        <dbReference type="EMBL" id="ENO14835.2"/>
    </source>
</evidence>
<dbReference type="InterPro" id="IPR029063">
    <property type="entry name" value="SAM-dependent_MTases_sf"/>
</dbReference>
<gene>
    <name evidence="2" type="ORF">J057_05771</name>
</gene>
<accession>N6VX64</accession>